<comment type="caution">
    <text evidence="2">The sequence shown here is derived from an EMBL/GenBank/DDBJ whole genome shotgun (WGS) entry which is preliminary data.</text>
</comment>
<dbReference type="CDD" id="cd02042">
    <property type="entry name" value="ParAB_family"/>
    <property type="match status" value="1"/>
</dbReference>
<reference evidence="2 3" key="1">
    <citation type="submission" date="2022-04" db="EMBL/GenBank/DDBJ databases">
        <title>Positive selection, recombination, and allopatry shape intraspecific diversity of widespread and dominant cyanobacteria.</title>
        <authorList>
            <person name="Wei J."/>
            <person name="Shu W."/>
            <person name="Hu C."/>
        </authorList>
    </citation>
    <scope>NUCLEOTIDE SEQUENCE [LARGE SCALE GENOMIC DNA]</scope>
    <source>
        <strain evidence="2 3">DQ-A4</strain>
    </source>
</reference>
<dbReference type="PANTHER" id="PTHR13696:SF96">
    <property type="entry name" value="COBQ_COBB_MIND_PARA NUCLEOTIDE BINDING DOMAIN-CONTAINING PROTEIN"/>
    <property type="match status" value="1"/>
</dbReference>
<gene>
    <name evidence="2" type="ORF">NC992_25850</name>
</gene>
<dbReference type="Proteomes" id="UP001482513">
    <property type="component" value="Unassembled WGS sequence"/>
</dbReference>
<evidence type="ECO:0000313" key="3">
    <source>
        <dbReference type="Proteomes" id="UP001482513"/>
    </source>
</evidence>
<name>A0ABV0KC17_9CYAN</name>
<dbReference type="RefSeq" id="WP_190708062.1">
    <property type="nucleotide sequence ID" value="NZ_JAMPKX010000027.1"/>
</dbReference>
<dbReference type="Pfam" id="PF01656">
    <property type="entry name" value="CbiA"/>
    <property type="match status" value="1"/>
</dbReference>
<dbReference type="PANTHER" id="PTHR13696">
    <property type="entry name" value="P-LOOP CONTAINING NUCLEOSIDE TRIPHOSPHATE HYDROLASE"/>
    <property type="match status" value="1"/>
</dbReference>
<dbReference type="PIRSF" id="PIRSF009320">
    <property type="entry name" value="Nuc_binding_HP_1000"/>
    <property type="match status" value="1"/>
</dbReference>
<sequence>MIISLIGWKGGISKTTSAICLATLLARQGKTLLIDSDPNRSASLWARKGKLPFTTCTDNEAARELMSGGYQHTVIDTPARPGPDDVVAIARGADLLILPTTPDPLALSALVQLTQELPEGANYRCLVTISPPSPQTDGAEAIQALKRHGLPVFERAIRRRKEYIHAANEGRTVRGIAWHDWEAVWRELNDGKVG</sequence>
<keyword evidence="3" id="KW-1185">Reference proteome</keyword>
<evidence type="ECO:0000259" key="1">
    <source>
        <dbReference type="Pfam" id="PF01656"/>
    </source>
</evidence>
<dbReference type="EMBL" id="JAMPKX010000027">
    <property type="protein sequence ID" value="MEP0950317.1"/>
    <property type="molecule type" value="Genomic_DNA"/>
</dbReference>
<protein>
    <submittedName>
        <fullName evidence="2">ParA family protein</fullName>
    </submittedName>
</protein>
<dbReference type="InterPro" id="IPR027417">
    <property type="entry name" value="P-loop_NTPase"/>
</dbReference>
<dbReference type="InterPro" id="IPR002586">
    <property type="entry name" value="CobQ/CobB/MinD/ParA_Nub-bd_dom"/>
</dbReference>
<dbReference type="Gene3D" id="3.40.50.300">
    <property type="entry name" value="P-loop containing nucleotide triphosphate hydrolases"/>
    <property type="match status" value="1"/>
</dbReference>
<accession>A0ABV0KC17</accession>
<evidence type="ECO:0000313" key="2">
    <source>
        <dbReference type="EMBL" id="MEP0950317.1"/>
    </source>
</evidence>
<organism evidence="2 3">
    <name type="scientific">Leptolyngbya subtilissima DQ-A4</name>
    <dbReference type="NCBI Taxonomy" id="2933933"/>
    <lineage>
        <taxon>Bacteria</taxon>
        <taxon>Bacillati</taxon>
        <taxon>Cyanobacteriota</taxon>
        <taxon>Cyanophyceae</taxon>
        <taxon>Leptolyngbyales</taxon>
        <taxon>Leptolyngbyaceae</taxon>
        <taxon>Leptolyngbya group</taxon>
        <taxon>Leptolyngbya</taxon>
    </lineage>
</organism>
<feature type="domain" description="CobQ/CobB/MinD/ParA nucleotide binding" evidence="1">
    <location>
        <begin position="3"/>
        <end position="173"/>
    </location>
</feature>
<dbReference type="InterPro" id="IPR050678">
    <property type="entry name" value="DNA_Partitioning_ATPase"/>
</dbReference>
<proteinExistence type="predicted"/>
<dbReference type="SUPFAM" id="SSF52540">
    <property type="entry name" value="P-loop containing nucleoside triphosphate hydrolases"/>
    <property type="match status" value="1"/>
</dbReference>